<name>A0A6H9WJ86_9MICO</name>
<dbReference type="AlphaFoldDB" id="A0A6H9WJ86"/>
<dbReference type="Pfam" id="PF00903">
    <property type="entry name" value="Glyoxalase"/>
    <property type="match status" value="1"/>
</dbReference>
<feature type="domain" description="VOC" evidence="1">
    <location>
        <begin position="9"/>
        <end position="131"/>
    </location>
</feature>
<dbReference type="InterPro" id="IPR037523">
    <property type="entry name" value="VOC_core"/>
</dbReference>
<dbReference type="Gene3D" id="3.10.180.10">
    <property type="entry name" value="2,3-Dihydroxybiphenyl 1,2-Dioxygenase, domain 1"/>
    <property type="match status" value="1"/>
</dbReference>
<dbReference type="InterPro" id="IPR004360">
    <property type="entry name" value="Glyas_Fos-R_dOase_dom"/>
</dbReference>
<comment type="caution">
    <text evidence="2">The sequence shown here is derived from an EMBL/GenBank/DDBJ whole genome shotgun (WGS) entry which is preliminary data.</text>
</comment>
<dbReference type="EMBL" id="WBJY01000001">
    <property type="protein sequence ID" value="KAB1648876.1"/>
    <property type="molecule type" value="Genomic_DNA"/>
</dbReference>
<gene>
    <name evidence="2" type="ORF">F8O04_00800</name>
</gene>
<dbReference type="OrthoDB" id="4548523at2"/>
<dbReference type="Proteomes" id="UP000431744">
    <property type="component" value="Unassembled WGS sequence"/>
</dbReference>
<keyword evidence="3" id="KW-1185">Reference proteome</keyword>
<proteinExistence type="predicted"/>
<evidence type="ECO:0000313" key="2">
    <source>
        <dbReference type="EMBL" id="KAB1648876.1"/>
    </source>
</evidence>
<protein>
    <submittedName>
        <fullName evidence="2">VOC family protein</fullName>
    </submittedName>
</protein>
<evidence type="ECO:0000259" key="1">
    <source>
        <dbReference type="PROSITE" id="PS51819"/>
    </source>
</evidence>
<dbReference type="RefSeq" id="WP_158027430.1">
    <property type="nucleotide sequence ID" value="NZ_BMHG01000001.1"/>
</dbReference>
<sequence length="140" mass="15216">MNDHSPLRGLCTISLWADDVAAAATWYTEFLGVEPYFVRPEPPLPAAYVEFRIGDSADELGIISSDYRPGPAPRAPGGVVAYWHVDDVAATLDDAIARGATPHQPLTPREAGFVTASFVDPFGNVVGIMHNPHYREQLAR</sequence>
<reference evidence="2 3" key="1">
    <citation type="submission" date="2019-09" db="EMBL/GenBank/DDBJ databases">
        <title>Phylogeny of genus Pseudoclavibacter and closely related genus.</title>
        <authorList>
            <person name="Li Y."/>
        </authorList>
    </citation>
    <scope>NUCLEOTIDE SEQUENCE [LARGE SCALE GENOMIC DNA]</scope>
    <source>
        <strain evidence="2 3">EGI 60007</strain>
    </source>
</reference>
<evidence type="ECO:0000313" key="3">
    <source>
        <dbReference type="Proteomes" id="UP000431744"/>
    </source>
</evidence>
<accession>A0A6H9WJ86</accession>
<dbReference type="InterPro" id="IPR029068">
    <property type="entry name" value="Glyas_Bleomycin-R_OHBP_Dase"/>
</dbReference>
<dbReference type="SUPFAM" id="SSF54593">
    <property type="entry name" value="Glyoxalase/Bleomycin resistance protein/Dihydroxybiphenyl dioxygenase"/>
    <property type="match status" value="1"/>
</dbReference>
<organism evidence="2 3">
    <name type="scientific">Pseudoclavibacter endophyticus</name>
    <dbReference type="NCBI Taxonomy" id="1778590"/>
    <lineage>
        <taxon>Bacteria</taxon>
        <taxon>Bacillati</taxon>
        <taxon>Actinomycetota</taxon>
        <taxon>Actinomycetes</taxon>
        <taxon>Micrococcales</taxon>
        <taxon>Microbacteriaceae</taxon>
        <taxon>Pseudoclavibacter</taxon>
    </lineage>
</organism>
<dbReference type="PROSITE" id="PS51819">
    <property type="entry name" value="VOC"/>
    <property type="match status" value="1"/>
</dbReference>